<organism evidence="2 3">
    <name type="scientific">Caerostris extrusa</name>
    <name type="common">Bark spider</name>
    <name type="synonym">Caerostris bankana</name>
    <dbReference type="NCBI Taxonomy" id="172846"/>
    <lineage>
        <taxon>Eukaryota</taxon>
        <taxon>Metazoa</taxon>
        <taxon>Ecdysozoa</taxon>
        <taxon>Arthropoda</taxon>
        <taxon>Chelicerata</taxon>
        <taxon>Arachnida</taxon>
        <taxon>Araneae</taxon>
        <taxon>Araneomorphae</taxon>
        <taxon>Entelegynae</taxon>
        <taxon>Araneoidea</taxon>
        <taxon>Araneidae</taxon>
        <taxon>Caerostris</taxon>
    </lineage>
</organism>
<accession>A0AAV4TVW9</accession>
<evidence type="ECO:0000313" key="2">
    <source>
        <dbReference type="EMBL" id="GIY49115.1"/>
    </source>
</evidence>
<dbReference type="AlphaFoldDB" id="A0AAV4TVW9"/>
<reference evidence="2 3" key="1">
    <citation type="submission" date="2021-06" db="EMBL/GenBank/DDBJ databases">
        <title>Caerostris extrusa draft genome.</title>
        <authorList>
            <person name="Kono N."/>
            <person name="Arakawa K."/>
        </authorList>
    </citation>
    <scope>NUCLEOTIDE SEQUENCE [LARGE SCALE GENOMIC DNA]</scope>
</reference>
<gene>
    <name evidence="2" type="ORF">CEXT_372611</name>
</gene>
<keyword evidence="3" id="KW-1185">Reference proteome</keyword>
<protein>
    <submittedName>
        <fullName evidence="2">Uncharacterized protein</fullName>
    </submittedName>
</protein>
<dbReference type="Proteomes" id="UP001054945">
    <property type="component" value="Unassembled WGS sequence"/>
</dbReference>
<evidence type="ECO:0000313" key="3">
    <source>
        <dbReference type="Proteomes" id="UP001054945"/>
    </source>
</evidence>
<proteinExistence type="predicted"/>
<name>A0AAV4TVW9_CAEEX</name>
<comment type="caution">
    <text evidence="2">The sequence shown here is derived from an EMBL/GenBank/DDBJ whole genome shotgun (WGS) entry which is preliminary data.</text>
</comment>
<dbReference type="EMBL" id="BPLR01011799">
    <property type="protein sequence ID" value="GIY49115.1"/>
    <property type="molecule type" value="Genomic_DNA"/>
</dbReference>
<sequence length="106" mass="11602">MATREGSIRDFIKYSDATKDLFLLILENAKLSFPTARLASPRAVVHQSPSSSAYRAPGSVNRVSPLAGESSVFRVILTHHSESDYAPNESSSRRKVALAERVPSSR</sequence>
<feature type="region of interest" description="Disordered" evidence="1">
    <location>
        <begin position="83"/>
        <end position="106"/>
    </location>
</feature>
<evidence type="ECO:0000256" key="1">
    <source>
        <dbReference type="SAM" id="MobiDB-lite"/>
    </source>
</evidence>